<dbReference type="EMBL" id="QRGR01000043">
    <property type="protein sequence ID" value="RDV11357.1"/>
    <property type="molecule type" value="Genomic_DNA"/>
</dbReference>
<comment type="caution">
    <text evidence="2">The sequence shown here is derived from an EMBL/GenBank/DDBJ whole genome shotgun (WGS) entry which is preliminary data.</text>
</comment>
<gene>
    <name evidence="2" type="ORF">DXT99_24985</name>
</gene>
<organism evidence="2 3">
    <name type="scientific">Pontibacter diazotrophicus</name>
    <dbReference type="NCBI Taxonomy" id="1400979"/>
    <lineage>
        <taxon>Bacteria</taxon>
        <taxon>Pseudomonadati</taxon>
        <taxon>Bacteroidota</taxon>
        <taxon>Cytophagia</taxon>
        <taxon>Cytophagales</taxon>
        <taxon>Hymenobacteraceae</taxon>
        <taxon>Pontibacter</taxon>
    </lineage>
</organism>
<evidence type="ECO:0000256" key="1">
    <source>
        <dbReference type="SAM" id="SignalP"/>
    </source>
</evidence>
<reference evidence="3" key="1">
    <citation type="submission" date="2018-08" db="EMBL/GenBank/DDBJ databases">
        <authorList>
            <person name="Liu Z.-W."/>
            <person name="Du Z.-J."/>
        </authorList>
    </citation>
    <scope>NUCLEOTIDE SEQUENCE [LARGE SCALE GENOMIC DNA]</scope>
    <source>
        <strain evidence="3">H4X</strain>
    </source>
</reference>
<feature type="signal peptide" evidence="1">
    <location>
        <begin position="1"/>
        <end position="27"/>
    </location>
</feature>
<keyword evidence="1" id="KW-0732">Signal</keyword>
<evidence type="ECO:0000313" key="3">
    <source>
        <dbReference type="Proteomes" id="UP000256708"/>
    </source>
</evidence>
<dbReference type="Proteomes" id="UP000256708">
    <property type="component" value="Unassembled WGS sequence"/>
</dbReference>
<proteinExistence type="predicted"/>
<dbReference type="AlphaFoldDB" id="A0A3D8L2A8"/>
<keyword evidence="3" id="KW-1185">Reference proteome</keyword>
<evidence type="ECO:0000313" key="2">
    <source>
        <dbReference type="EMBL" id="RDV11357.1"/>
    </source>
</evidence>
<protein>
    <submittedName>
        <fullName evidence="2">Uncharacterized protein</fullName>
    </submittedName>
</protein>
<feature type="chain" id="PRO_5017572502" evidence="1">
    <location>
        <begin position="28"/>
        <end position="78"/>
    </location>
</feature>
<accession>A0A3D8L2A8</accession>
<sequence length="78" mass="8448">MIKELPIMKLCLALVIAFVAFSSQSKAQTLQRQGIGSAGNHILADGILVQQTIGQPYATVGYRDDAITELATINWTKD</sequence>
<name>A0A3D8L2A8_9BACT</name>